<name>D1B6N8_THEAS</name>
<gene>
    <name evidence="8" type="primary">mntP</name>
    <name evidence="9" type="ordered locus">Taci_1449</name>
</gene>
<reference evidence="9 10" key="1">
    <citation type="journal article" date="2009" name="Stand. Genomic Sci.">
        <title>Complete genome sequence of Thermanaerovibrio acidaminovorans type strain (Su883).</title>
        <authorList>
            <person name="Chovatia M."/>
            <person name="Sikorski J."/>
            <person name="Schroder M."/>
            <person name="Lapidus A."/>
            <person name="Nolan M."/>
            <person name="Tice H."/>
            <person name="Glavina Del Rio T."/>
            <person name="Copeland A."/>
            <person name="Cheng J.F."/>
            <person name="Lucas S."/>
            <person name="Chen F."/>
            <person name="Bruce D."/>
            <person name="Goodwin L."/>
            <person name="Pitluck S."/>
            <person name="Ivanova N."/>
            <person name="Mavromatis K."/>
            <person name="Ovchinnikova G."/>
            <person name="Pati A."/>
            <person name="Chen A."/>
            <person name="Palaniappan K."/>
            <person name="Land M."/>
            <person name="Hauser L."/>
            <person name="Chang Y.J."/>
            <person name="Jeffries C.D."/>
            <person name="Chain P."/>
            <person name="Saunders E."/>
            <person name="Detter J.C."/>
            <person name="Brettin T."/>
            <person name="Rohde M."/>
            <person name="Goker M."/>
            <person name="Spring S."/>
            <person name="Bristow J."/>
            <person name="Markowitz V."/>
            <person name="Hugenholtz P."/>
            <person name="Kyrpides N.C."/>
            <person name="Klenk H.P."/>
            <person name="Eisen J.A."/>
        </authorList>
    </citation>
    <scope>NUCLEOTIDE SEQUENCE [LARGE SCALE GENOMIC DNA]</scope>
    <source>
        <strain evidence="10">ATCC 49978 / DSM 6589 / Su883</strain>
    </source>
</reference>
<keyword evidence="6 8" id="KW-0472">Membrane</keyword>
<dbReference type="GO" id="GO:0005886">
    <property type="term" value="C:plasma membrane"/>
    <property type="evidence" value="ECO:0007669"/>
    <property type="project" value="UniProtKB-SubCell"/>
</dbReference>
<dbReference type="InterPro" id="IPR022929">
    <property type="entry name" value="Put_MntP"/>
</dbReference>
<dbReference type="InterPro" id="IPR003810">
    <property type="entry name" value="Mntp/YtaF"/>
</dbReference>
<keyword evidence="10" id="KW-1185">Reference proteome</keyword>
<keyword evidence="2 8" id="KW-1003">Cell membrane</keyword>
<feature type="transmembrane region" description="Helical" evidence="8">
    <location>
        <begin position="36"/>
        <end position="57"/>
    </location>
</feature>
<evidence type="ECO:0000256" key="4">
    <source>
        <dbReference type="ARBA" id="ARBA00022989"/>
    </source>
</evidence>
<comment type="subcellular location">
    <subcellularLocation>
        <location evidence="8">Cell inner membrane</location>
        <topology evidence="8">Multi-pass membrane protein</topology>
    </subcellularLocation>
</comment>
<proteinExistence type="inferred from homology"/>
<dbReference type="Proteomes" id="UP000002030">
    <property type="component" value="Chromosome"/>
</dbReference>
<feature type="transmembrane region" description="Helical" evidence="8">
    <location>
        <begin position="140"/>
        <end position="160"/>
    </location>
</feature>
<organism evidence="9 10">
    <name type="scientific">Thermanaerovibrio acidaminovorans (strain ATCC 49978 / DSM 6589 / Su883)</name>
    <name type="common">Selenomonas acidaminovorans</name>
    <dbReference type="NCBI Taxonomy" id="525903"/>
    <lineage>
        <taxon>Bacteria</taxon>
        <taxon>Thermotogati</taxon>
        <taxon>Synergistota</taxon>
        <taxon>Synergistia</taxon>
        <taxon>Synergistales</taxon>
        <taxon>Synergistaceae</taxon>
        <taxon>Thermanaerovibrio</taxon>
    </lineage>
</organism>
<dbReference type="PANTHER" id="PTHR35529:SF1">
    <property type="entry name" value="MANGANESE EFFLUX PUMP MNTP-RELATED"/>
    <property type="match status" value="1"/>
</dbReference>
<evidence type="ECO:0000256" key="1">
    <source>
        <dbReference type="ARBA" id="ARBA00022448"/>
    </source>
</evidence>
<feature type="transmembrane region" description="Helical" evidence="8">
    <location>
        <begin position="69"/>
        <end position="89"/>
    </location>
</feature>
<keyword evidence="1 8" id="KW-0813">Transport</keyword>
<comment type="similarity">
    <text evidence="8">Belongs to the MntP (TC 9.B.29) family.</text>
</comment>
<dbReference type="KEGG" id="tai:Taci_1449"/>
<feature type="transmembrane region" description="Helical" evidence="8">
    <location>
        <begin position="166"/>
        <end position="184"/>
    </location>
</feature>
<accession>D1B6N8</accession>
<evidence type="ECO:0000256" key="6">
    <source>
        <dbReference type="ARBA" id="ARBA00023136"/>
    </source>
</evidence>
<evidence type="ECO:0000256" key="5">
    <source>
        <dbReference type="ARBA" id="ARBA00023065"/>
    </source>
</evidence>
<dbReference type="PATRIC" id="fig|525903.6.peg.1449"/>
<dbReference type="OrthoDB" id="9787346at2"/>
<evidence type="ECO:0000313" key="9">
    <source>
        <dbReference type="EMBL" id="ACZ19679.1"/>
    </source>
</evidence>
<keyword evidence="4 8" id="KW-1133">Transmembrane helix</keyword>
<keyword evidence="7 8" id="KW-0464">Manganese</keyword>
<dbReference type="GO" id="GO:0005384">
    <property type="term" value="F:manganese ion transmembrane transporter activity"/>
    <property type="evidence" value="ECO:0007669"/>
    <property type="project" value="UniProtKB-UniRule"/>
</dbReference>
<dbReference type="PANTHER" id="PTHR35529">
    <property type="entry name" value="MANGANESE EFFLUX PUMP MNTP-RELATED"/>
    <property type="match status" value="1"/>
</dbReference>
<evidence type="ECO:0000313" key="10">
    <source>
        <dbReference type="Proteomes" id="UP000002030"/>
    </source>
</evidence>
<evidence type="ECO:0000256" key="8">
    <source>
        <dbReference type="HAMAP-Rule" id="MF_01521"/>
    </source>
</evidence>
<evidence type="ECO:0000256" key="7">
    <source>
        <dbReference type="ARBA" id="ARBA00023211"/>
    </source>
</evidence>
<sequence>MMDVAFSAALGLSLSMDAFAVSCAMGLCGISRGEALKVALSFGLFQAIMPLVGWLGARWMGAILEPVDHWVAFLALLAVGGKMVIEGLGKVRGAQDEAPDRSVCGGGKLLSLSIGTSIDALAVGVGFIGMRINVPFTASVIGVVTFIVCLLGALCAGRILRTRGGYMEVLGGLVISAIGIKILLEHLLG</sequence>
<protein>
    <recommendedName>
        <fullName evidence="8">Putative manganese efflux pump MntP</fullName>
    </recommendedName>
</protein>
<evidence type="ECO:0000256" key="2">
    <source>
        <dbReference type="ARBA" id="ARBA00022475"/>
    </source>
</evidence>
<dbReference type="AlphaFoldDB" id="D1B6N8"/>
<dbReference type="Pfam" id="PF02659">
    <property type="entry name" value="Mntp"/>
    <property type="match status" value="1"/>
</dbReference>
<dbReference type="HAMAP" id="MF_01521">
    <property type="entry name" value="MntP_pump"/>
    <property type="match status" value="1"/>
</dbReference>
<keyword evidence="3 8" id="KW-0812">Transmembrane</keyword>
<dbReference type="STRING" id="525903.Taci_1449"/>
<dbReference type="EnsemblBacteria" id="ACZ19679">
    <property type="protein sequence ID" value="ACZ19679"/>
    <property type="gene ID" value="Taci_1449"/>
</dbReference>
<feature type="transmembrane region" description="Helical" evidence="8">
    <location>
        <begin position="109"/>
        <end position="128"/>
    </location>
</feature>
<dbReference type="EMBL" id="CP001818">
    <property type="protein sequence ID" value="ACZ19679.1"/>
    <property type="molecule type" value="Genomic_DNA"/>
</dbReference>
<dbReference type="HOGENOM" id="CLU_096410_3_0_0"/>
<dbReference type="eggNOG" id="COG1971">
    <property type="taxonomic scope" value="Bacteria"/>
</dbReference>
<keyword evidence="8" id="KW-0997">Cell inner membrane</keyword>
<keyword evidence="5 8" id="KW-0406">Ion transport</keyword>
<comment type="function">
    <text evidence="8">Probably functions as a manganese efflux pump.</text>
</comment>
<evidence type="ECO:0000256" key="3">
    <source>
        <dbReference type="ARBA" id="ARBA00022692"/>
    </source>
</evidence>